<reference evidence="3" key="1">
    <citation type="submission" date="2020-10" db="EMBL/GenBank/DDBJ databases">
        <authorList>
            <person name="Han B."/>
            <person name="Lu T."/>
            <person name="Zhao Q."/>
            <person name="Huang X."/>
            <person name="Zhao Y."/>
        </authorList>
    </citation>
    <scope>NUCLEOTIDE SEQUENCE</scope>
</reference>
<dbReference type="Proteomes" id="UP000604825">
    <property type="component" value="Unassembled WGS sequence"/>
</dbReference>
<gene>
    <name evidence="3" type="ORF">NCGR_LOCUS54277</name>
</gene>
<dbReference type="Gene3D" id="3.40.50.1820">
    <property type="entry name" value="alpha/beta hydrolase"/>
    <property type="match status" value="1"/>
</dbReference>
<evidence type="ECO:0000313" key="4">
    <source>
        <dbReference type="Proteomes" id="UP000604825"/>
    </source>
</evidence>
<dbReference type="AlphaFoldDB" id="A0A811RLY8"/>
<name>A0A811RLY8_9POAL</name>
<sequence length="296" mass="31307">MRWYANVKEVGGGDTTVVLAHGYGANQTLWDKLLPALSQHHRVILFDWDFTGGGADEQEAEAARYTFGRFADDLIALMDDKGVRGAVVVGHSMSAMAACIASVRRPDLFAHLVLLCASPRYMDSPSEGYVGGFDRASIDGMLGAMSSDFGAWVKGFVPNAAGGDPSASSALEQSFLSMHPGVALEVARMIFLGDQRGALDAVAAPCTVVQVAADFAAPPAVAEYMRRRMEKAAEVEVVVIDSVGHFPQLVAPQQLLAVLQRVLRRAAGEVVVGAEEEQAGEAAEVVEDDGGIDVTA</sequence>
<evidence type="ECO:0000313" key="3">
    <source>
        <dbReference type="EMBL" id="CAD6270990.1"/>
    </source>
</evidence>
<organism evidence="3 4">
    <name type="scientific">Miscanthus lutarioriparius</name>
    <dbReference type="NCBI Taxonomy" id="422564"/>
    <lineage>
        <taxon>Eukaryota</taxon>
        <taxon>Viridiplantae</taxon>
        <taxon>Streptophyta</taxon>
        <taxon>Embryophyta</taxon>
        <taxon>Tracheophyta</taxon>
        <taxon>Spermatophyta</taxon>
        <taxon>Magnoliopsida</taxon>
        <taxon>Liliopsida</taxon>
        <taxon>Poales</taxon>
        <taxon>Poaceae</taxon>
        <taxon>PACMAD clade</taxon>
        <taxon>Panicoideae</taxon>
        <taxon>Andropogonodae</taxon>
        <taxon>Andropogoneae</taxon>
        <taxon>Saccharinae</taxon>
        <taxon>Miscanthus</taxon>
    </lineage>
</organism>
<evidence type="ECO:0000259" key="2">
    <source>
        <dbReference type="Pfam" id="PF12697"/>
    </source>
</evidence>
<comment type="similarity">
    <text evidence="1">Belongs to the AB hydrolase superfamily.</text>
</comment>
<comment type="caution">
    <text evidence="3">The sequence shown here is derived from an EMBL/GenBank/DDBJ whole genome shotgun (WGS) entry which is preliminary data.</text>
</comment>
<evidence type="ECO:0000256" key="1">
    <source>
        <dbReference type="ARBA" id="ARBA00008645"/>
    </source>
</evidence>
<dbReference type="EMBL" id="CAJGYO010000016">
    <property type="protein sequence ID" value="CAD6270990.1"/>
    <property type="molecule type" value="Genomic_DNA"/>
</dbReference>
<dbReference type="InterPro" id="IPR000073">
    <property type="entry name" value="AB_hydrolase_1"/>
</dbReference>
<dbReference type="SUPFAM" id="SSF53474">
    <property type="entry name" value="alpha/beta-Hydrolases"/>
    <property type="match status" value="1"/>
</dbReference>
<proteinExistence type="inferred from homology"/>
<dbReference type="Pfam" id="PF12697">
    <property type="entry name" value="Abhydrolase_6"/>
    <property type="match status" value="1"/>
</dbReference>
<protein>
    <recommendedName>
        <fullName evidence="2">AB hydrolase-1 domain-containing protein</fullName>
    </recommendedName>
</protein>
<dbReference type="OrthoDB" id="408373at2759"/>
<dbReference type="PANTHER" id="PTHR43039">
    <property type="entry name" value="ESTERASE-RELATED"/>
    <property type="match status" value="1"/>
</dbReference>
<keyword evidence="4" id="KW-1185">Reference proteome</keyword>
<feature type="domain" description="AB hydrolase-1" evidence="2">
    <location>
        <begin position="17"/>
        <end position="256"/>
    </location>
</feature>
<accession>A0A811RLY8</accession>
<dbReference type="InterPro" id="IPR029058">
    <property type="entry name" value="AB_hydrolase_fold"/>
</dbReference>